<sequence length="92" mass="9834">MNGAMIIPKPIPAIRCTVAASRTNPTMPAVSAMSNAPPPVLMIRRASHVTRVMCVVAVIPDADALEDSTRRAPSFALFGRGSPNSHAEVRRR</sequence>
<keyword evidence="2" id="KW-1185">Reference proteome</keyword>
<reference evidence="2" key="1">
    <citation type="journal article" date="2019" name="Int. J. Syst. Evol. Microbiol.">
        <title>The Global Catalogue of Microorganisms (GCM) 10K type strain sequencing project: providing services to taxonomists for standard genome sequencing and annotation.</title>
        <authorList>
            <consortium name="The Broad Institute Genomics Platform"/>
            <consortium name="The Broad Institute Genome Sequencing Center for Infectious Disease"/>
            <person name="Wu L."/>
            <person name="Ma J."/>
        </authorList>
    </citation>
    <scope>NUCLEOTIDE SEQUENCE [LARGE SCALE GENOMIC DNA]</scope>
    <source>
        <strain evidence="2">JCM 11483</strain>
    </source>
</reference>
<protein>
    <submittedName>
        <fullName evidence="1">Uncharacterized protein</fullName>
    </submittedName>
</protein>
<accession>A0ABP6R879</accession>
<comment type="caution">
    <text evidence="1">The sequence shown here is derived from an EMBL/GenBank/DDBJ whole genome shotgun (WGS) entry which is preliminary data.</text>
</comment>
<dbReference type="Proteomes" id="UP001501736">
    <property type="component" value="Unassembled WGS sequence"/>
</dbReference>
<proteinExistence type="predicted"/>
<evidence type="ECO:0000313" key="1">
    <source>
        <dbReference type="EMBL" id="GAA3278871.1"/>
    </source>
</evidence>
<dbReference type="EMBL" id="BAAAYG010000001">
    <property type="protein sequence ID" value="GAA3278871.1"/>
    <property type="molecule type" value="Genomic_DNA"/>
</dbReference>
<organism evidence="1 2">
    <name type="scientific">Nesterenkonia halobia</name>
    <dbReference type="NCBI Taxonomy" id="37922"/>
    <lineage>
        <taxon>Bacteria</taxon>
        <taxon>Bacillati</taxon>
        <taxon>Actinomycetota</taxon>
        <taxon>Actinomycetes</taxon>
        <taxon>Micrococcales</taxon>
        <taxon>Micrococcaceae</taxon>
        <taxon>Nesterenkonia</taxon>
    </lineage>
</organism>
<name>A0ABP6R879_9MICC</name>
<gene>
    <name evidence="1" type="ORF">GCM10020260_01420</name>
</gene>
<evidence type="ECO:0000313" key="2">
    <source>
        <dbReference type="Proteomes" id="UP001501736"/>
    </source>
</evidence>